<dbReference type="PANTHER" id="PTHR31705:SF4">
    <property type="entry name" value="MEDIATOR OF RNA POLYMERASE II TRANSCRIPTION SUBUNIT 30"/>
    <property type="match status" value="1"/>
</dbReference>
<keyword evidence="12" id="KW-1185">Reference proteome</keyword>
<name>A0AAN9XZH6_9HEMI</name>
<protein>
    <recommendedName>
        <fullName evidence="3">Mediator of RNA polymerase II transcription subunit 30</fullName>
    </recommendedName>
    <alternativeName>
        <fullName evidence="9">Mediator complex subunit 30</fullName>
    </alternativeName>
</protein>
<dbReference type="GO" id="GO:0016592">
    <property type="term" value="C:mediator complex"/>
    <property type="evidence" value="ECO:0007669"/>
    <property type="project" value="TreeGrafter"/>
</dbReference>
<proteinExistence type="inferred from homology"/>
<evidence type="ECO:0000256" key="3">
    <source>
        <dbReference type="ARBA" id="ARBA00019664"/>
    </source>
</evidence>
<evidence type="ECO:0000256" key="9">
    <source>
        <dbReference type="ARBA" id="ARBA00031981"/>
    </source>
</evidence>
<evidence type="ECO:0000256" key="7">
    <source>
        <dbReference type="ARBA" id="ARBA00023242"/>
    </source>
</evidence>
<gene>
    <name evidence="11" type="ORF">V9T40_011356</name>
</gene>
<evidence type="ECO:0000256" key="6">
    <source>
        <dbReference type="ARBA" id="ARBA00023163"/>
    </source>
</evidence>
<evidence type="ECO:0000256" key="10">
    <source>
        <dbReference type="SAM" id="MobiDB-lite"/>
    </source>
</evidence>
<dbReference type="AlphaFoldDB" id="A0AAN9XZH6"/>
<accession>A0AAN9XZH6</accession>
<feature type="compositionally biased region" description="Polar residues" evidence="10">
    <location>
        <begin position="118"/>
        <end position="150"/>
    </location>
</feature>
<dbReference type="GO" id="GO:0045893">
    <property type="term" value="P:positive regulation of DNA-templated transcription"/>
    <property type="evidence" value="ECO:0007669"/>
    <property type="project" value="TreeGrafter"/>
</dbReference>
<evidence type="ECO:0000256" key="5">
    <source>
        <dbReference type="ARBA" id="ARBA00023159"/>
    </source>
</evidence>
<reference evidence="11 12" key="1">
    <citation type="submission" date="2024-03" db="EMBL/GenBank/DDBJ databases">
        <title>Adaptation during the transition from Ophiocordyceps entomopathogen to insect associate is accompanied by gene loss and intensified selection.</title>
        <authorList>
            <person name="Ward C.M."/>
            <person name="Onetto C.A."/>
            <person name="Borneman A.R."/>
        </authorList>
    </citation>
    <scope>NUCLEOTIDE SEQUENCE [LARGE SCALE GENOMIC DNA]</scope>
    <source>
        <strain evidence="11">AWRI1</strain>
        <tissue evidence="11">Single Adult Female</tissue>
    </source>
</reference>
<feature type="compositionally biased region" description="Low complexity" evidence="10">
    <location>
        <begin position="66"/>
        <end position="117"/>
    </location>
</feature>
<comment type="caution">
    <text evidence="11">The sequence shown here is derived from an EMBL/GenBank/DDBJ whole genome shotgun (WGS) entry which is preliminary data.</text>
</comment>
<keyword evidence="6" id="KW-0804">Transcription</keyword>
<evidence type="ECO:0000256" key="1">
    <source>
        <dbReference type="ARBA" id="ARBA00004123"/>
    </source>
</evidence>
<organism evidence="11 12">
    <name type="scientific">Parthenolecanium corni</name>
    <dbReference type="NCBI Taxonomy" id="536013"/>
    <lineage>
        <taxon>Eukaryota</taxon>
        <taxon>Metazoa</taxon>
        <taxon>Ecdysozoa</taxon>
        <taxon>Arthropoda</taxon>
        <taxon>Hexapoda</taxon>
        <taxon>Insecta</taxon>
        <taxon>Pterygota</taxon>
        <taxon>Neoptera</taxon>
        <taxon>Paraneoptera</taxon>
        <taxon>Hemiptera</taxon>
        <taxon>Sternorrhyncha</taxon>
        <taxon>Coccoidea</taxon>
        <taxon>Coccidae</taxon>
        <taxon>Parthenolecanium</taxon>
    </lineage>
</organism>
<dbReference type="Proteomes" id="UP001367676">
    <property type="component" value="Unassembled WGS sequence"/>
</dbReference>
<comment type="similarity">
    <text evidence="2">Belongs to the Mediator complex subunit 30 family.</text>
</comment>
<evidence type="ECO:0000313" key="11">
    <source>
        <dbReference type="EMBL" id="KAK7574165.1"/>
    </source>
</evidence>
<keyword evidence="7" id="KW-0539">Nucleus</keyword>
<evidence type="ECO:0000256" key="4">
    <source>
        <dbReference type="ARBA" id="ARBA00023015"/>
    </source>
</evidence>
<dbReference type="GO" id="GO:0003712">
    <property type="term" value="F:transcription coregulator activity"/>
    <property type="evidence" value="ECO:0007669"/>
    <property type="project" value="TreeGrafter"/>
</dbReference>
<dbReference type="InterPro" id="IPR021019">
    <property type="entry name" value="Mediator_Med30_met"/>
</dbReference>
<evidence type="ECO:0000256" key="2">
    <source>
        <dbReference type="ARBA" id="ARBA00010606"/>
    </source>
</evidence>
<evidence type="ECO:0000313" key="12">
    <source>
        <dbReference type="Proteomes" id="UP001367676"/>
    </source>
</evidence>
<feature type="region of interest" description="Disordered" evidence="10">
    <location>
        <begin position="1"/>
        <end position="163"/>
    </location>
</feature>
<evidence type="ECO:0000256" key="8">
    <source>
        <dbReference type="ARBA" id="ARBA00025687"/>
    </source>
</evidence>
<dbReference type="EMBL" id="JBBCAQ010000037">
    <property type="protein sequence ID" value="KAK7574165.1"/>
    <property type="molecule type" value="Genomic_DNA"/>
</dbReference>
<keyword evidence="4" id="KW-0805">Transcription regulation</keyword>
<comment type="function">
    <text evidence="8">Component of the Mediator complex, a coactivator involved in the regulated transcription of nearly all RNA polymerase II-dependent genes. Mediator functions as a bridge to convey information from gene-specific regulatory proteins to the basal RNA polymerase II transcription machinery. Mediator is recruited to promoters by direct interactions with regulatory proteins and serves as a scaffold for the assembly of a functional preinitiation complex with RNA polymerase II and the general transcription factors.</text>
</comment>
<comment type="subcellular location">
    <subcellularLocation>
        <location evidence="1">Nucleus</location>
    </subcellularLocation>
</comment>
<keyword evidence="5" id="KW-0010">Activator</keyword>
<dbReference type="Pfam" id="PF11315">
    <property type="entry name" value="Med30"/>
    <property type="match status" value="1"/>
</dbReference>
<dbReference type="PANTHER" id="PTHR31705">
    <property type="entry name" value="MEDIATOR OF RNA POLYMERASE II TRANSCRIPTION SUBUNIT 30"/>
    <property type="match status" value="1"/>
</dbReference>
<sequence length="339" mass="36889">MSGSQHPFPPNFGGGGQNDMRSQFGGPQRGQIPGMSSPGQPSVGIASPQTYNVGVGMQPPADSPIQAQQLQQGGQPTPQQLQLHMQQRQQQQASQQPVENSPQPQQTTSVPQQLQQTGVSSQNSPVSQQTSLQPLQQVAPSGSQNVNTCLSAGDGSMQSVSQSSVGSAGAVSATGVSGPVPQQPQYNTATLCMIGQETVQEIVSKLQETFVILKAILPPSGLPGAANVSNERKQKLCDCLKMIRILFKRLRAIYDRVNDSSQLQGTEYMHIESLIPLKEEWDVKTSEERKTSESYRLASEECKELIDQVIIKNAQVKEVVDRLRRIIWEINTMLTMRKS</sequence>